<dbReference type="EMBL" id="JBFSOO010000023">
    <property type="protein sequence ID" value="MEZ6855063.1"/>
    <property type="molecule type" value="Genomic_DNA"/>
</dbReference>
<name>A0ABV4JWE2_9BACT</name>
<accession>A0ABV4JWE2</accession>
<dbReference type="InterPro" id="IPR014729">
    <property type="entry name" value="Rossmann-like_a/b/a_fold"/>
</dbReference>
<dbReference type="InterPro" id="IPR051786">
    <property type="entry name" value="ASN_synthetase/amidase"/>
</dbReference>
<gene>
    <name evidence="6" type="ORF">AB2Z07_16460</name>
</gene>
<comment type="pathway">
    <text evidence="1">Amino-acid biosynthesis; L-asparagine biosynthesis; L-asparagine from L-aspartate (L-Gln route): step 1/1.</text>
</comment>
<protein>
    <recommendedName>
        <fullName evidence="2">asparagine synthase (glutamine-hydrolyzing)</fullName>
        <ecNumber evidence="2">6.3.5.4</ecNumber>
    </recommendedName>
</protein>
<feature type="domain" description="Glutamine amidotransferase type-2" evidence="5">
    <location>
        <begin position="78"/>
        <end position="141"/>
    </location>
</feature>
<proteinExistence type="predicted"/>
<keyword evidence="7" id="KW-1185">Reference proteome</keyword>
<evidence type="ECO:0000256" key="3">
    <source>
        <dbReference type="ARBA" id="ARBA00048741"/>
    </source>
</evidence>
<dbReference type="Pfam" id="PF13537">
    <property type="entry name" value="GATase_7"/>
    <property type="match status" value="1"/>
</dbReference>
<reference evidence="6 7" key="1">
    <citation type="submission" date="2024-07" db="EMBL/GenBank/DDBJ databases">
        <title>Active virus-host system and metabolic interactions in a Lokiarchaeon culture.</title>
        <authorList>
            <person name="Ponce Toledo R.I."/>
            <person name="Rodrigues Oliveira T."/>
            <person name="Schleper C."/>
        </authorList>
    </citation>
    <scope>NUCLEOTIDE SEQUENCE [LARGE SCALE GENOMIC DNA]</scope>
    <source>
        <strain evidence="6 7">B35</strain>
    </source>
</reference>
<dbReference type="SUPFAM" id="SSF52402">
    <property type="entry name" value="Adenine nucleotide alpha hydrolases-like"/>
    <property type="match status" value="1"/>
</dbReference>
<dbReference type="SUPFAM" id="SSF56235">
    <property type="entry name" value="N-terminal nucleophile aminohydrolases (Ntn hydrolases)"/>
    <property type="match status" value="1"/>
</dbReference>
<evidence type="ECO:0000259" key="4">
    <source>
        <dbReference type="Pfam" id="PF00733"/>
    </source>
</evidence>
<evidence type="ECO:0000313" key="7">
    <source>
        <dbReference type="Proteomes" id="UP001568358"/>
    </source>
</evidence>
<dbReference type="PANTHER" id="PTHR43284">
    <property type="entry name" value="ASPARAGINE SYNTHETASE (GLUTAMINE-HYDROLYZING)"/>
    <property type="match status" value="1"/>
</dbReference>
<dbReference type="Proteomes" id="UP001568358">
    <property type="component" value="Unassembled WGS sequence"/>
</dbReference>
<dbReference type="Pfam" id="PF00733">
    <property type="entry name" value="Asn_synthase"/>
    <property type="match status" value="1"/>
</dbReference>
<comment type="caution">
    <text evidence="6">The sequence shown here is derived from an EMBL/GenBank/DDBJ whole genome shotgun (WGS) entry which is preliminary data.</text>
</comment>
<dbReference type="Gene3D" id="3.60.20.10">
    <property type="entry name" value="Glutamine Phosphoribosylpyrophosphate, subunit 1, domain 1"/>
    <property type="match status" value="1"/>
</dbReference>
<organism evidence="6 7">
    <name type="scientific">Halodesulfovibrio aestuarii</name>
    <dbReference type="NCBI Taxonomy" id="126333"/>
    <lineage>
        <taxon>Bacteria</taxon>
        <taxon>Pseudomonadati</taxon>
        <taxon>Thermodesulfobacteriota</taxon>
        <taxon>Desulfovibrionia</taxon>
        <taxon>Desulfovibrionales</taxon>
        <taxon>Desulfovibrionaceae</taxon>
        <taxon>Halodesulfovibrio</taxon>
    </lineage>
</organism>
<evidence type="ECO:0000256" key="1">
    <source>
        <dbReference type="ARBA" id="ARBA00005187"/>
    </source>
</evidence>
<dbReference type="InterPro" id="IPR017932">
    <property type="entry name" value="GATase_2_dom"/>
</dbReference>
<sequence>MSLLGITAVIGRDAAVPCSVSENCSTQSFKGKNVAGVIDYHNNFNEQPVYYDKDSKVGICCDGRPYKYGLKGAVVSTIEIVQDYLKWGVQAIKNYSGAFNLLIWNDNTGDVEFLNDKFCLRPMFCVETEENLFLSTTAKSVAELANIPFTLNHEFVYNALSYSRVGLCSDSIVKNVKFVTAAAHYNYSEKFSVSSYFDYSHLYSQGNCHLSPAEMSEYFKELMKKYSSYDETVGINLTGGLDSRALLASVKSEDHGKVKAFTWGYNEHNAEISLAKQVADSCGVEWNFIQLLPKDFVSKWRQGSSLLEGRDLIVQSYGLHTFPIIRQKADVSISALALDFTLGGSYYVNKASSSSREQPFECIMSRFNGFANYSNYFLDEATARSHIASLKESAYRIVEEDGTGDIDFAIESLCFKARVERIINARQSWQRLFVDDVCPTFDDDFLKEVYKIPHQEKSGHAYYRKMMLSLSAECSSIPYQRTMLPVSAPLKFWKKSAELERKYEELYRDLYCETNGKILQPYGRYYSNFDEWLRKEPTWLKLVDELLLSKDCILTQDYISKNWLKKIVTEQRSAVISHYGILVQLLTVEMALRWFYSL</sequence>
<dbReference type="Gene3D" id="3.40.50.620">
    <property type="entry name" value="HUPs"/>
    <property type="match status" value="1"/>
</dbReference>
<evidence type="ECO:0000313" key="6">
    <source>
        <dbReference type="EMBL" id="MEZ6855063.1"/>
    </source>
</evidence>
<dbReference type="PANTHER" id="PTHR43284:SF1">
    <property type="entry name" value="ASPARAGINE SYNTHETASE"/>
    <property type="match status" value="1"/>
</dbReference>
<evidence type="ECO:0000259" key="5">
    <source>
        <dbReference type="Pfam" id="PF13537"/>
    </source>
</evidence>
<comment type="catalytic activity">
    <reaction evidence="3">
        <text>L-aspartate + L-glutamine + ATP + H2O = L-asparagine + L-glutamate + AMP + diphosphate + H(+)</text>
        <dbReference type="Rhea" id="RHEA:12228"/>
        <dbReference type="ChEBI" id="CHEBI:15377"/>
        <dbReference type="ChEBI" id="CHEBI:15378"/>
        <dbReference type="ChEBI" id="CHEBI:29985"/>
        <dbReference type="ChEBI" id="CHEBI:29991"/>
        <dbReference type="ChEBI" id="CHEBI:30616"/>
        <dbReference type="ChEBI" id="CHEBI:33019"/>
        <dbReference type="ChEBI" id="CHEBI:58048"/>
        <dbReference type="ChEBI" id="CHEBI:58359"/>
        <dbReference type="ChEBI" id="CHEBI:456215"/>
        <dbReference type="EC" id="6.3.5.4"/>
    </reaction>
</comment>
<dbReference type="EC" id="6.3.5.4" evidence="2"/>
<dbReference type="InterPro" id="IPR029055">
    <property type="entry name" value="Ntn_hydrolases_N"/>
</dbReference>
<evidence type="ECO:0000256" key="2">
    <source>
        <dbReference type="ARBA" id="ARBA00012737"/>
    </source>
</evidence>
<dbReference type="InterPro" id="IPR001962">
    <property type="entry name" value="Asn_synthase"/>
</dbReference>
<feature type="domain" description="Asparagine synthetase" evidence="4">
    <location>
        <begin position="223"/>
        <end position="309"/>
    </location>
</feature>
<dbReference type="RefSeq" id="WP_371151298.1">
    <property type="nucleotide sequence ID" value="NZ_JBFSOO010000023.1"/>
</dbReference>